<evidence type="ECO:0000313" key="2">
    <source>
        <dbReference type="Proteomes" id="UP000714420"/>
    </source>
</evidence>
<comment type="caution">
    <text evidence="1">The sequence shown here is derived from an EMBL/GenBank/DDBJ whole genome shotgun (WGS) entry which is preliminary data.</text>
</comment>
<evidence type="ECO:0000313" key="1">
    <source>
        <dbReference type="EMBL" id="NPD90841.1"/>
    </source>
</evidence>
<proteinExistence type="predicted"/>
<sequence length="792" mass="89462">MNLLEPGSLGTEILYNVDHIKDVRKLKIIGNMNNDDWDKIKMMKENLFALDLSETNVKEIGNSFFESGSEWKFLHYISLPEGIRRIGREAFYNTYLDYINFPSTLESIDYNAFSETNIKSAILPDKCLNLSSYIFSRCYFLENTKLPDSLKTIPEFMYQNCYKLKNFKLPAELEIIERNAFYDCYNICLDFPEKLRRINRSAFQNTNKYGEKTNLIIPKNVSYIEEYAFYGSNGYNYAEIPVGYSTSDKYRILPSSIKTIRLNCPTVVKVSQSIIDDNLRPNITIKVPSFLVNSYKLDSYWYEFGKIEGFSTSEIKEWVLNSDLVLNARDRLDGTPSIIINTGGSMKINGTDGMPIDSLTIKSNPGGNVYGRMFSNADDVTVCGKLNTELFVKETNKWYYLSMPYDVRISDIKPVENNSKRAIRYYDGGNRAVNGASGSWKNFSDEDIIPAGTGFIFQASEKGWWNIPAMENETKQYLTSNNMFVRALAANESEKNSDKGWNLVGNPYQCWYNIHKLNFTAPITVRNISKNSYEAYSVIDDDYALAPNQAFFVQCPEGITDISFPLDGRQMTSVIESQSGAKPHGTAPIVRTLTDLQISDGTHTDRTRVVINEKALTGYEVTCDAAKFMNESNDMPQIYTYDNEDNKYAINERPIDNGTVKLGFIAGNGGCFTFSLTRNTASNVTLIDNEIGTSVNLMSQDYVFTSDAGTWTDRFELRFSNNGTTAINEMKKADMPQIDTFNGGMTITGNEADIYNMFGINVAHAESGIPVSLPAGTYIVKSGEYKVKVIIL</sequence>
<dbReference type="Proteomes" id="UP000714420">
    <property type="component" value="Unassembled WGS sequence"/>
</dbReference>
<dbReference type="PANTHER" id="PTHR45661">
    <property type="entry name" value="SURFACE ANTIGEN"/>
    <property type="match status" value="1"/>
</dbReference>
<dbReference type="PANTHER" id="PTHR45661:SF3">
    <property type="entry name" value="IG-LIKE DOMAIN-CONTAINING PROTEIN"/>
    <property type="match status" value="1"/>
</dbReference>
<dbReference type="Gene3D" id="3.80.10.10">
    <property type="entry name" value="Ribonuclease Inhibitor"/>
    <property type="match status" value="2"/>
</dbReference>
<reference evidence="1 2" key="1">
    <citation type="submission" date="2020-05" db="EMBL/GenBank/DDBJ databases">
        <title>Distinct polysaccharide utilization as determinants for interspecies competition between intestinal Prevotella spp.</title>
        <authorList>
            <person name="Galvez E.J.C."/>
            <person name="Iljazovic A."/>
            <person name="Strowig T."/>
        </authorList>
    </citation>
    <scope>NUCLEOTIDE SEQUENCE [LARGE SCALE GENOMIC DNA]</scope>
    <source>
        <strain evidence="1 2">PMUR</strain>
    </source>
</reference>
<name>A0ABX2AII1_9BACT</name>
<dbReference type="InterPro" id="IPR053139">
    <property type="entry name" value="Surface_bspA-like"/>
</dbReference>
<dbReference type="InterPro" id="IPR026906">
    <property type="entry name" value="LRR_5"/>
</dbReference>
<organism evidence="1 2">
    <name type="scientific">Xylanibacter muris</name>
    <dbReference type="NCBI Taxonomy" id="2736290"/>
    <lineage>
        <taxon>Bacteria</taxon>
        <taxon>Pseudomonadati</taxon>
        <taxon>Bacteroidota</taxon>
        <taxon>Bacteroidia</taxon>
        <taxon>Bacteroidales</taxon>
        <taxon>Prevotellaceae</taxon>
        <taxon>Xylanibacter</taxon>
    </lineage>
</organism>
<dbReference type="EMBL" id="JABKKF010000001">
    <property type="protein sequence ID" value="NPD90841.1"/>
    <property type="molecule type" value="Genomic_DNA"/>
</dbReference>
<gene>
    <name evidence="1" type="ORF">HPS56_00445</name>
</gene>
<protein>
    <submittedName>
        <fullName evidence="1">Leucine-rich repeat domain-containing protein</fullName>
    </submittedName>
</protein>
<dbReference type="Pfam" id="PF13306">
    <property type="entry name" value="LRR_5"/>
    <property type="match status" value="1"/>
</dbReference>
<dbReference type="SUPFAM" id="SSF52058">
    <property type="entry name" value="L domain-like"/>
    <property type="match status" value="1"/>
</dbReference>
<dbReference type="InterPro" id="IPR032675">
    <property type="entry name" value="LRR_dom_sf"/>
</dbReference>
<keyword evidence="2" id="KW-1185">Reference proteome</keyword>
<accession>A0ABX2AII1</accession>